<feature type="domain" description="Reverse transcriptase" evidence="2">
    <location>
        <begin position="1"/>
        <end position="116"/>
    </location>
</feature>
<feature type="signal peptide" evidence="1">
    <location>
        <begin position="1"/>
        <end position="20"/>
    </location>
</feature>
<organism evidence="3 4">
    <name type="scientific">Tanacetum coccineum</name>
    <dbReference type="NCBI Taxonomy" id="301880"/>
    <lineage>
        <taxon>Eukaryota</taxon>
        <taxon>Viridiplantae</taxon>
        <taxon>Streptophyta</taxon>
        <taxon>Embryophyta</taxon>
        <taxon>Tracheophyta</taxon>
        <taxon>Spermatophyta</taxon>
        <taxon>Magnoliopsida</taxon>
        <taxon>eudicotyledons</taxon>
        <taxon>Gunneridae</taxon>
        <taxon>Pentapetalae</taxon>
        <taxon>asterids</taxon>
        <taxon>campanulids</taxon>
        <taxon>Asterales</taxon>
        <taxon>Asteraceae</taxon>
        <taxon>Asteroideae</taxon>
        <taxon>Anthemideae</taxon>
        <taxon>Anthemidinae</taxon>
        <taxon>Tanacetum</taxon>
    </lineage>
</organism>
<comment type="caution">
    <text evidence="3">The sequence shown here is derived from an EMBL/GenBank/DDBJ whole genome shotgun (WGS) entry which is preliminary data.</text>
</comment>
<protein>
    <submittedName>
        <fullName evidence="3">RNA-directed DNA polymerase, eukaryota, reverse transcriptase zinc-binding domain protein</fullName>
    </submittedName>
</protein>
<reference evidence="3" key="1">
    <citation type="journal article" date="2022" name="Int. J. Mol. Sci.">
        <title>Draft Genome of Tanacetum Coccineum: Genomic Comparison of Closely Related Tanacetum-Family Plants.</title>
        <authorList>
            <person name="Yamashiro T."/>
            <person name="Shiraishi A."/>
            <person name="Nakayama K."/>
            <person name="Satake H."/>
        </authorList>
    </citation>
    <scope>NUCLEOTIDE SEQUENCE</scope>
</reference>
<evidence type="ECO:0000256" key="1">
    <source>
        <dbReference type="SAM" id="SignalP"/>
    </source>
</evidence>
<keyword evidence="3" id="KW-0808">Transferase</keyword>
<keyword evidence="4" id="KW-1185">Reference proteome</keyword>
<reference evidence="3" key="2">
    <citation type="submission" date="2022-01" db="EMBL/GenBank/DDBJ databases">
        <authorList>
            <person name="Yamashiro T."/>
            <person name="Shiraishi A."/>
            <person name="Satake H."/>
            <person name="Nakayama K."/>
        </authorList>
    </citation>
    <scope>NUCLEOTIDE SEQUENCE</scope>
</reference>
<dbReference type="EMBL" id="BQNB010012607">
    <property type="protein sequence ID" value="GJT05680.1"/>
    <property type="molecule type" value="Genomic_DNA"/>
</dbReference>
<dbReference type="PANTHER" id="PTHR33116">
    <property type="entry name" value="REVERSE TRANSCRIPTASE ZINC-BINDING DOMAIN-CONTAINING PROTEIN-RELATED-RELATED"/>
    <property type="match status" value="1"/>
</dbReference>
<proteinExistence type="predicted"/>
<keyword evidence="3" id="KW-0695">RNA-directed DNA polymerase</keyword>
<sequence length="355" mass="40101">MSPFLFILAMEGLHALTCKAEALGLFKYASIGRDNLSIFHLMYADDVIFFGEWSWVNAHNLISMLRCFFLISGLKINVHKSNVLGVGVTDEEVSHMANIIGCGVAKFPLKYLGVLVWCNMARCTNWNAIIQKFSYTLSSWKARLLSVGGRLSLIKSVLGNLPTFYMSIYMMPVSIRKKLESLRNNFFIGADLDDKKMTWVKWNRCLASKKESGLGIGSIFGLNIGLLFKWIWKFLNNNSDLWPRVIQCIYGHDGGISAAPNISHKRSTWGSIRLSIQSLKQKGIDLISLCSRKIGNGVGSRFWDDNWCGEQPIKVMFPRIYLLDTDKSCNIASRVCLLDWSSVLRRNLRGGVESF</sequence>
<name>A0ABQ5ASN8_9ASTR</name>
<dbReference type="GO" id="GO:0003964">
    <property type="term" value="F:RNA-directed DNA polymerase activity"/>
    <property type="evidence" value="ECO:0007669"/>
    <property type="project" value="UniProtKB-KW"/>
</dbReference>
<dbReference type="PROSITE" id="PS50878">
    <property type="entry name" value="RT_POL"/>
    <property type="match status" value="1"/>
</dbReference>
<feature type="chain" id="PRO_5046653468" evidence="1">
    <location>
        <begin position="21"/>
        <end position="355"/>
    </location>
</feature>
<evidence type="ECO:0000313" key="3">
    <source>
        <dbReference type="EMBL" id="GJT05680.1"/>
    </source>
</evidence>
<dbReference type="Proteomes" id="UP001151760">
    <property type="component" value="Unassembled WGS sequence"/>
</dbReference>
<keyword evidence="1" id="KW-0732">Signal</keyword>
<gene>
    <name evidence="3" type="ORF">Tco_0840142</name>
</gene>
<dbReference type="PANTHER" id="PTHR33116:SF81">
    <property type="entry name" value="RNA-DIRECTED DNA POLYMERASE"/>
    <property type="match status" value="1"/>
</dbReference>
<keyword evidence="3" id="KW-0548">Nucleotidyltransferase</keyword>
<evidence type="ECO:0000313" key="4">
    <source>
        <dbReference type="Proteomes" id="UP001151760"/>
    </source>
</evidence>
<dbReference type="InterPro" id="IPR000477">
    <property type="entry name" value="RT_dom"/>
</dbReference>
<accession>A0ABQ5ASN8</accession>
<evidence type="ECO:0000259" key="2">
    <source>
        <dbReference type="PROSITE" id="PS50878"/>
    </source>
</evidence>